<keyword evidence="2" id="KW-1185">Reference proteome</keyword>
<comment type="caution">
    <text evidence="1">The sequence shown here is derived from an EMBL/GenBank/DDBJ whole genome shotgun (WGS) entry which is preliminary data.</text>
</comment>
<reference evidence="1 2" key="1">
    <citation type="submission" date="2020-08" db="EMBL/GenBank/DDBJ databases">
        <title>Sequencing the genomes of 1000 actinobacteria strains.</title>
        <authorList>
            <person name="Klenk H.-P."/>
        </authorList>
    </citation>
    <scope>NUCLEOTIDE SEQUENCE [LARGE SCALE GENOMIC DNA]</scope>
    <source>
        <strain evidence="1 2">DSM 43149</strain>
    </source>
</reference>
<sequence>MSVIVVRLHPEKPTSGFKFTDYLEGLSVEVRDRSFADPDAKKPGALLGTAIYDPADPNSTIVQHNDPGPPGPGPVATAAVQVPAPGAGEYLSRDLRLVVTRTVGGQTTPVSAKNFNFNVELAPGSLPNPPTANSYAALDPVAAYVALPAPLVGLPPGTTFLDVPADGTPPPFDAVLKAMQTVVAQDPGPGSPPDLAALTPAQSRHLAREIVYNRILEPLPEPQKPLEYLYRDVGADETARRQFEADLVTYYAVHSTRADVLAKYVYGVSAALACEQKAKDATRVALTVPVFPGLALPSGGVPTVTVVVSE</sequence>
<evidence type="ECO:0000313" key="2">
    <source>
        <dbReference type="Proteomes" id="UP000578112"/>
    </source>
</evidence>
<dbReference type="RefSeq" id="WP_184995753.1">
    <property type="nucleotide sequence ID" value="NZ_BOMK01000003.1"/>
</dbReference>
<gene>
    <name evidence="1" type="ORF">BJ971_005135</name>
</gene>
<dbReference type="Proteomes" id="UP000578112">
    <property type="component" value="Unassembled WGS sequence"/>
</dbReference>
<proteinExistence type="predicted"/>
<name>A0A7W7I157_9ACTN</name>
<dbReference type="EMBL" id="JACHNH010000001">
    <property type="protein sequence ID" value="MBB4764579.1"/>
    <property type="molecule type" value="Genomic_DNA"/>
</dbReference>
<protein>
    <submittedName>
        <fullName evidence="1">Uncharacterized protein</fullName>
    </submittedName>
</protein>
<organism evidence="1 2">
    <name type="scientific">Actinoplanes digitatis</name>
    <dbReference type="NCBI Taxonomy" id="1868"/>
    <lineage>
        <taxon>Bacteria</taxon>
        <taxon>Bacillati</taxon>
        <taxon>Actinomycetota</taxon>
        <taxon>Actinomycetes</taxon>
        <taxon>Micromonosporales</taxon>
        <taxon>Micromonosporaceae</taxon>
        <taxon>Actinoplanes</taxon>
    </lineage>
</organism>
<accession>A0A7W7I157</accession>
<evidence type="ECO:0000313" key="1">
    <source>
        <dbReference type="EMBL" id="MBB4764579.1"/>
    </source>
</evidence>
<dbReference type="AlphaFoldDB" id="A0A7W7I157"/>